<name>A0ABW1SZX8_9ACTN</name>
<sequence length="934" mass="101469">MSTVKRKLIEVALPLEAINRESAREKSIRHGHPSTLHLWWARRPLAAARAVLFAQLVDDPSARPAEFPTDEAQAVERKRLFGIIERLVDWDNINDESLFREARQEILRSTGGRPPTILDPFAGGGSIPLEAQRLGLEAHASDLNPVAVLINRALIEIPPLWSGVPPVFPGASDSRMGAWTGTTGLAEDVRRYGQWMRDEAERRIGHLYPKAKLGDGTEANVIAWIWARTITCPNPACGIEMPLARSWWLGKKKGKEAFVVPEVVTKSDGTRRVEFAIGHDVHAGPSGAADGTVTRTGAVCVACGTGVPLSYVRDEGKSGRIGTRLMAIVAEGDRRRLYLPPTPEQESAADVAVPADVPETDLPDAALGFRVQGYGMRRHVDLFTARQLTAMTTFSDLIGEARERVLADATAHGMTQDDRSLEVGGTGSAAYADSVAVYLALVLGKVADIGNALVSWKPSMDQAIHLFTRQAIPMLWDFSETPVLSDRHAGGYTVSLGNVAKAIPNVPPGSHRGHVTQADAAKRSYESVLVATDPPYYDNVGYADLSDFFYVWLRRSLLGILPTTLATMLTPKADELVAEPFRHGGAASAERFFEEGFRDVFAHIRKDTPNDLPITVFYAFKQSDTDVEGVASTGWQTLLEGMLSSGWEVTATWPVRTELGNRMRSIDSNALASSIVLACRPRSASAEAVTRRAFIARLKEELPASLRVLQQGSVAPVDLAQAAIGPGMAVFSRYTKVVEADGSDMSVRTALALINQVLDEVLTEQEGDFDADTRFCVKWFTQFGWNEGTSGEADVLARATNTSVEGLARGGVFKAVAGKARLLGPTDLAEDWDPMADDRVSDWEVAIRLAKALSEQGMERAAALMATAGARRDLDTVKELAYLLFSLSEKKGWTQTAVLFNGLGTAWNDVENAARTAAGRQVVAQDELTFDDEN</sequence>
<evidence type="ECO:0000313" key="3">
    <source>
        <dbReference type="Proteomes" id="UP001596138"/>
    </source>
</evidence>
<dbReference type="Proteomes" id="UP001596138">
    <property type="component" value="Unassembled WGS sequence"/>
</dbReference>
<feature type="domain" description="DUF1156" evidence="1">
    <location>
        <begin position="12"/>
        <end position="83"/>
    </location>
</feature>
<protein>
    <submittedName>
        <fullName evidence="2">DUF1156 domain-containing protein</fullName>
    </submittedName>
</protein>
<keyword evidence="3" id="KW-1185">Reference proteome</keyword>
<dbReference type="RefSeq" id="WP_386765843.1">
    <property type="nucleotide sequence ID" value="NZ_JBHSTI010000008.1"/>
</dbReference>
<accession>A0ABW1SZX8</accession>
<evidence type="ECO:0000313" key="2">
    <source>
        <dbReference type="EMBL" id="MFC6238016.1"/>
    </source>
</evidence>
<gene>
    <name evidence="2" type="ORF">ACFQGU_09005</name>
</gene>
<dbReference type="InterPro" id="IPR029063">
    <property type="entry name" value="SAM-dependent_MTases_sf"/>
</dbReference>
<organism evidence="2 3">
    <name type="scientific">Longivirga aurantiaca</name>
    <dbReference type="NCBI Taxonomy" id="1837743"/>
    <lineage>
        <taxon>Bacteria</taxon>
        <taxon>Bacillati</taxon>
        <taxon>Actinomycetota</taxon>
        <taxon>Actinomycetes</taxon>
        <taxon>Sporichthyales</taxon>
        <taxon>Sporichthyaceae</taxon>
        <taxon>Longivirga</taxon>
    </lineage>
</organism>
<dbReference type="Gene3D" id="3.40.50.150">
    <property type="entry name" value="Vaccinia Virus protein VP39"/>
    <property type="match status" value="1"/>
</dbReference>
<evidence type="ECO:0000259" key="1">
    <source>
        <dbReference type="Pfam" id="PF06634"/>
    </source>
</evidence>
<dbReference type="InterPro" id="IPR009537">
    <property type="entry name" value="DUF1156"/>
</dbReference>
<proteinExistence type="predicted"/>
<comment type="caution">
    <text evidence="2">The sequence shown here is derived from an EMBL/GenBank/DDBJ whole genome shotgun (WGS) entry which is preliminary data.</text>
</comment>
<reference evidence="3" key="1">
    <citation type="journal article" date="2019" name="Int. J. Syst. Evol. Microbiol.">
        <title>The Global Catalogue of Microorganisms (GCM) 10K type strain sequencing project: providing services to taxonomists for standard genome sequencing and annotation.</title>
        <authorList>
            <consortium name="The Broad Institute Genomics Platform"/>
            <consortium name="The Broad Institute Genome Sequencing Center for Infectious Disease"/>
            <person name="Wu L."/>
            <person name="Ma J."/>
        </authorList>
    </citation>
    <scope>NUCLEOTIDE SEQUENCE [LARGE SCALE GENOMIC DNA]</scope>
    <source>
        <strain evidence="3">CGMCC 4.7317</strain>
    </source>
</reference>
<dbReference type="EMBL" id="JBHSTI010000008">
    <property type="protein sequence ID" value="MFC6238016.1"/>
    <property type="molecule type" value="Genomic_DNA"/>
</dbReference>
<dbReference type="Pfam" id="PF06634">
    <property type="entry name" value="DUF1156"/>
    <property type="match status" value="1"/>
</dbReference>
<dbReference type="SUPFAM" id="SSF53335">
    <property type="entry name" value="S-adenosyl-L-methionine-dependent methyltransferases"/>
    <property type="match status" value="1"/>
</dbReference>